<evidence type="ECO:0000313" key="2">
    <source>
        <dbReference type="Proteomes" id="UP000004619"/>
    </source>
</evidence>
<protein>
    <submittedName>
        <fullName evidence="1">Uncharacterized protein</fullName>
    </submittedName>
</protein>
<sequence>MQLAARSGPFSFASQPSSWFADSSVLWGCSFAFYYTPLI</sequence>
<evidence type="ECO:0000313" key="1">
    <source>
        <dbReference type="EMBL" id="EEU96623.1"/>
    </source>
</evidence>
<gene>
    <name evidence="1" type="ORF">FAEPRAA2165_01763</name>
</gene>
<proteinExistence type="predicted"/>
<name>C7H637_FAED2</name>
<dbReference type="HOGENOM" id="CLU_3310060_0_0_9"/>
<dbReference type="AlphaFoldDB" id="C7H637"/>
<accession>C7H637</accession>
<reference evidence="1" key="1">
    <citation type="submission" date="2009-08" db="EMBL/GenBank/DDBJ databases">
        <authorList>
            <person name="Weinstock G."/>
            <person name="Sodergren E."/>
            <person name="Clifton S."/>
            <person name="Fulton L."/>
            <person name="Fulton B."/>
            <person name="Courtney L."/>
            <person name="Fronick C."/>
            <person name="Harrison M."/>
            <person name="Strong C."/>
            <person name="Farmer C."/>
            <person name="Delahaunty K."/>
            <person name="Markovic C."/>
            <person name="Hall O."/>
            <person name="Minx P."/>
            <person name="Tomlinson C."/>
            <person name="Mitreva M."/>
            <person name="Nelson J."/>
            <person name="Hou S."/>
            <person name="Wollam A."/>
            <person name="Pepin K.H."/>
            <person name="Johnson M."/>
            <person name="Bhonagiri V."/>
            <person name="Nash W.E."/>
            <person name="Warren W."/>
            <person name="Chinwalla A."/>
            <person name="Mardis E.R."/>
            <person name="Wilson R.K."/>
        </authorList>
    </citation>
    <scope>NUCLEOTIDE SEQUENCE [LARGE SCALE GENOMIC DNA]</scope>
    <source>
        <strain evidence="1">A2-165</strain>
    </source>
</reference>
<dbReference type="EMBL" id="ACOP02000047">
    <property type="protein sequence ID" value="EEU96623.1"/>
    <property type="molecule type" value="Genomic_DNA"/>
</dbReference>
<keyword evidence="2" id="KW-1185">Reference proteome</keyword>
<dbReference type="Proteomes" id="UP000004619">
    <property type="component" value="Unassembled WGS sequence"/>
</dbReference>
<organism evidence="1 2">
    <name type="scientific">Faecalibacterium duncaniae (strain DSM 17677 / JCM 31915 / A2-165)</name>
    <name type="common">Faecalibacterium prausnitzii</name>
    <dbReference type="NCBI Taxonomy" id="411483"/>
    <lineage>
        <taxon>Bacteria</taxon>
        <taxon>Bacillati</taxon>
        <taxon>Bacillota</taxon>
        <taxon>Clostridia</taxon>
        <taxon>Eubacteriales</taxon>
        <taxon>Oscillospiraceae</taxon>
        <taxon>Faecalibacterium</taxon>
    </lineage>
</organism>
<comment type="caution">
    <text evidence="1">The sequence shown here is derived from an EMBL/GenBank/DDBJ whole genome shotgun (WGS) entry which is preliminary data.</text>
</comment>